<dbReference type="SMART" id="SM00248">
    <property type="entry name" value="ANK"/>
    <property type="match status" value="7"/>
</dbReference>
<dbReference type="PANTHER" id="PTHR24173:SF74">
    <property type="entry name" value="ANKYRIN REPEAT DOMAIN-CONTAINING PROTEIN 16"/>
    <property type="match status" value="1"/>
</dbReference>
<keyword evidence="5" id="KW-1185">Reference proteome</keyword>
<dbReference type="InterPro" id="IPR002110">
    <property type="entry name" value="Ankyrin_rpt"/>
</dbReference>
<dbReference type="Pfam" id="PF12796">
    <property type="entry name" value="Ank_2"/>
    <property type="match status" value="2"/>
</dbReference>
<accession>A0AAX4IXI3</accession>
<evidence type="ECO:0000256" key="1">
    <source>
        <dbReference type="ARBA" id="ARBA00022737"/>
    </source>
</evidence>
<name>A0AAX4IXI3_9PEZI</name>
<dbReference type="GeneID" id="87949487"/>
<evidence type="ECO:0000313" key="5">
    <source>
        <dbReference type="Proteomes" id="UP001322277"/>
    </source>
</evidence>
<sequence length="742" mass="82321">MKPHPREFRTWGYQDPVVARMDPLSITASVITLLGTVAASVKALEAVRGIQNAPKQVATALNEVTDLRAVVGMIEHSINDLSDDEKRKHEIICQSLYDLASKANGTLQELNTIIKKVFSKKSIAGSDGHVYVLSRRVWLREKSAIERHFLNIQSTRKNLDSALNSLNVARVGVRSEAHIVLQTSIEKLEESVMKAVLEQKAQDRALELPSYEERGIPRNENSPLKQATSGISVDALSNWGIEQCDDICPCDCHVKSTVEAPRWIRGLFGTLFYTYSGSPVFGRLPCNYLPCRKTGDGGHQYTYYFPSWWLARALYVSFSRQNLIGIGGSWTFSIPKMVDGGHPIWRFVNSGTVRQVADLLPKFGVSTCDINKDGKSLLHCSKVQFAVEWKRQDMCSFLLQSGVNRFFEDLSGVSAAMMAWELVLPPDASKDLAHKTEVIQSLFKKDEVFDNLRFSKLHHALLTMTEDSFSRELKLSFSLLNQQDALGRTPLAWAAAQGMPGKARQLLEAGAASDIVDKHGKTALHWACAAKAKEVVEILLDHDAPIEARDIIGRTPIWEAAHAPDSHEILALLVERGAEIDSRDDIYARTPLHLATYQGKASNVTALLKLGADIEAKMTSGRTPLLNAIAYNQLSTLEILIENGARTDAVEKTTGEGILHLAARFGPPKVMKRLQAANLESVKLHARDAQGRTAAESFRLERPSSYYAEVDPTEDVDQAFEDLCLRVEELEMEAKEFCGLCV</sequence>
<evidence type="ECO:0000256" key="3">
    <source>
        <dbReference type="PROSITE-ProRule" id="PRU00023"/>
    </source>
</evidence>
<organism evidence="4 5">
    <name type="scientific">Colletotrichum destructivum</name>
    <dbReference type="NCBI Taxonomy" id="34406"/>
    <lineage>
        <taxon>Eukaryota</taxon>
        <taxon>Fungi</taxon>
        <taxon>Dikarya</taxon>
        <taxon>Ascomycota</taxon>
        <taxon>Pezizomycotina</taxon>
        <taxon>Sordariomycetes</taxon>
        <taxon>Hypocreomycetidae</taxon>
        <taxon>Glomerellales</taxon>
        <taxon>Glomerellaceae</taxon>
        <taxon>Colletotrichum</taxon>
        <taxon>Colletotrichum destructivum species complex</taxon>
    </lineage>
</organism>
<dbReference type="InterPro" id="IPR036770">
    <property type="entry name" value="Ankyrin_rpt-contain_sf"/>
</dbReference>
<protein>
    <submittedName>
        <fullName evidence="4">Ankyrin repeat-containing domain superfamily</fullName>
    </submittedName>
</protein>
<dbReference type="PROSITE" id="PS50088">
    <property type="entry name" value="ANK_REPEAT"/>
    <property type="match status" value="5"/>
</dbReference>
<evidence type="ECO:0000256" key="2">
    <source>
        <dbReference type="ARBA" id="ARBA00023043"/>
    </source>
</evidence>
<gene>
    <name evidence="4" type="ORF">CDEST_12987</name>
</gene>
<dbReference type="PROSITE" id="PS50297">
    <property type="entry name" value="ANK_REP_REGION"/>
    <property type="match status" value="4"/>
</dbReference>
<dbReference type="SUPFAM" id="SSF48403">
    <property type="entry name" value="Ankyrin repeat"/>
    <property type="match status" value="1"/>
</dbReference>
<proteinExistence type="predicted"/>
<feature type="repeat" description="ANK" evidence="3">
    <location>
        <begin position="486"/>
        <end position="518"/>
    </location>
</feature>
<reference evidence="5" key="1">
    <citation type="journal article" date="2023" name="bioRxiv">
        <title>Complete genome of the Medicago anthracnose fungus, Colletotrichum destructivum, reveals a mini-chromosome-like region within a core chromosome.</title>
        <authorList>
            <person name="Lapalu N."/>
            <person name="Simon A."/>
            <person name="Lu A."/>
            <person name="Plaumann P.-L."/>
            <person name="Amselem J."/>
            <person name="Pigne S."/>
            <person name="Auger A."/>
            <person name="Koch C."/>
            <person name="Dallery J.-F."/>
            <person name="O'Connell R.J."/>
        </authorList>
    </citation>
    <scope>NUCLEOTIDE SEQUENCE [LARGE SCALE GENOMIC DNA]</scope>
    <source>
        <strain evidence="5">CBS 520.97</strain>
    </source>
</reference>
<evidence type="ECO:0000313" key="4">
    <source>
        <dbReference type="EMBL" id="WQF87973.1"/>
    </source>
</evidence>
<keyword evidence="1" id="KW-0677">Repeat</keyword>
<dbReference type="AlphaFoldDB" id="A0AAX4IXI3"/>
<dbReference type="EMBL" id="CP137312">
    <property type="protein sequence ID" value="WQF87973.1"/>
    <property type="molecule type" value="Genomic_DNA"/>
</dbReference>
<feature type="repeat" description="ANK" evidence="3">
    <location>
        <begin position="620"/>
        <end position="652"/>
    </location>
</feature>
<keyword evidence="2 3" id="KW-0040">ANK repeat</keyword>
<dbReference type="RefSeq" id="XP_062785194.1">
    <property type="nucleotide sequence ID" value="XM_062929143.1"/>
</dbReference>
<dbReference type="PANTHER" id="PTHR24173">
    <property type="entry name" value="ANKYRIN REPEAT CONTAINING"/>
    <property type="match status" value="1"/>
</dbReference>
<feature type="repeat" description="ANK" evidence="3">
    <location>
        <begin position="587"/>
        <end position="619"/>
    </location>
</feature>
<dbReference type="Proteomes" id="UP001322277">
    <property type="component" value="Chromosome 8"/>
</dbReference>
<dbReference type="KEGG" id="cdet:87949487"/>
<dbReference type="Gene3D" id="1.25.40.20">
    <property type="entry name" value="Ankyrin repeat-containing domain"/>
    <property type="match status" value="1"/>
</dbReference>
<feature type="repeat" description="ANK" evidence="3">
    <location>
        <begin position="552"/>
        <end position="585"/>
    </location>
</feature>
<feature type="repeat" description="ANK" evidence="3">
    <location>
        <begin position="519"/>
        <end position="551"/>
    </location>
</feature>